<sequence length="368" mass="40749">MKKTSEHCFVICPPGVERLCARELESLGIHVLAQETGGLSFDGNLQQLYRANLWLRSANRILVRLGTLQARDFPSLYRKASQLPWGKFLRSSAQLEVQVSAHHSRLNHSGRIAETLLAACDRALGSGTDNAAATNPQQLFVRFEQDQCTLSIDSSGERLHRRGYRHCPSQAPLRENLAAACLLQLGWDGKVPFMDAFCGSGTLVIEAALLASRRAPGLQRPFAFMGWPGYRAGLWQVLCDEARQQQIVPVVTLYAGDLDAPSLEQAQANAARAGVADWINWQQGDFTTLLPTESEGLWLSNPPYGLRLERASHLPALLSRLRQHQQARLPGWQAIVLLPRQLLAKQRPRLAFRHGGLAVGLYPFSALP</sequence>
<dbReference type="Pfam" id="PF22020">
    <property type="entry name" value="RlmL_1st"/>
    <property type="match status" value="1"/>
</dbReference>
<name>A0A1G6YTF3_9BACT</name>
<feature type="domain" description="THUMP" evidence="4">
    <location>
        <begin position="70"/>
        <end position="153"/>
    </location>
</feature>
<dbReference type="Gene3D" id="3.40.50.150">
    <property type="entry name" value="Vaccinia Virus protein VP39"/>
    <property type="match status" value="1"/>
</dbReference>
<dbReference type="InterPro" id="IPR004114">
    <property type="entry name" value="THUMP_dom"/>
</dbReference>
<dbReference type="InterPro" id="IPR000241">
    <property type="entry name" value="RlmKL-like_Mtase"/>
</dbReference>
<evidence type="ECO:0000313" key="7">
    <source>
        <dbReference type="Proteomes" id="UP000243205"/>
    </source>
</evidence>
<keyword evidence="2" id="KW-0808">Transferase</keyword>
<evidence type="ECO:0000313" key="6">
    <source>
        <dbReference type="EMBL" id="SDD93638.1"/>
    </source>
</evidence>
<keyword evidence="1 6" id="KW-0489">Methyltransferase</keyword>
<evidence type="ECO:0000256" key="2">
    <source>
        <dbReference type="ARBA" id="ARBA00022679"/>
    </source>
</evidence>
<dbReference type="CDD" id="cd11715">
    <property type="entry name" value="THUMP_AdoMetMT"/>
    <property type="match status" value="1"/>
</dbReference>
<dbReference type="Proteomes" id="UP000243205">
    <property type="component" value="Unassembled WGS sequence"/>
</dbReference>
<dbReference type="PANTHER" id="PTHR47313:SF1">
    <property type="entry name" value="RIBOSOMAL RNA LARGE SUBUNIT METHYLTRANSFERASE K_L"/>
    <property type="match status" value="1"/>
</dbReference>
<dbReference type="SUPFAM" id="SSF53335">
    <property type="entry name" value="S-adenosyl-L-methionine-dependent methyltransferases"/>
    <property type="match status" value="1"/>
</dbReference>
<reference evidence="7" key="1">
    <citation type="submission" date="2016-10" db="EMBL/GenBank/DDBJ databases">
        <authorList>
            <person name="Varghese N."/>
            <person name="Submissions S."/>
        </authorList>
    </citation>
    <scope>NUCLEOTIDE SEQUENCE [LARGE SCALE GENOMIC DNA]</scope>
    <source>
        <strain evidence="7">DSM 8987</strain>
    </source>
</reference>
<feature type="domain" description="RlmL ferredoxin-like" evidence="5">
    <location>
        <begin position="8"/>
        <end position="62"/>
    </location>
</feature>
<dbReference type="Gene3D" id="3.30.2130.30">
    <property type="match status" value="1"/>
</dbReference>
<dbReference type="InterPro" id="IPR054170">
    <property type="entry name" value="RlmL_1st"/>
</dbReference>
<dbReference type="RefSeq" id="WP_171906289.1">
    <property type="nucleotide sequence ID" value="NZ_FNAQ01000002.1"/>
</dbReference>
<feature type="domain" description="Ribosomal RNA large subunit methyltransferase K/L-like methyltransferase" evidence="3">
    <location>
        <begin position="162"/>
        <end position="340"/>
    </location>
</feature>
<proteinExistence type="predicted"/>
<dbReference type="InterPro" id="IPR029063">
    <property type="entry name" value="SAM-dependent_MTases_sf"/>
</dbReference>
<dbReference type="AlphaFoldDB" id="A0A1G6YTF3"/>
<accession>A0A1G6YTF3</accession>
<dbReference type="GO" id="GO:0003723">
    <property type="term" value="F:RNA binding"/>
    <property type="evidence" value="ECO:0007669"/>
    <property type="project" value="InterPro"/>
</dbReference>
<keyword evidence="7" id="KW-1185">Reference proteome</keyword>
<dbReference type="EMBL" id="FNAQ01000002">
    <property type="protein sequence ID" value="SDD93638.1"/>
    <property type="molecule type" value="Genomic_DNA"/>
</dbReference>
<dbReference type="STRING" id="57664.SAMN05661003_102165"/>
<protein>
    <submittedName>
        <fullName evidence="6">Putative N6-adenine-specific DNA methylase</fullName>
    </submittedName>
</protein>
<dbReference type="Pfam" id="PF02926">
    <property type="entry name" value="THUMP"/>
    <property type="match status" value="1"/>
</dbReference>
<dbReference type="GO" id="GO:0008990">
    <property type="term" value="F:rRNA (guanine-N2-)-methyltransferase activity"/>
    <property type="evidence" value="ECO:0007669"/>
    <property type="project" value="TreeGrafter"/>
</dbReference>
<evidence type="ECO:0000259" key="3">
    <source>
        <dbReference type="Pfam" id="PF01170"/>
    </source>
</evidence>
<dbReference type="Pfam" id="PF01170">
    <property type="entry name" value="UPF0020"/>
    <property type="match status" value="1"/>
</dbReference>
<dbReference type="PANTHER" id="PTHR47313">
    <property type="entry name" value="RIBOSOMAL RNA LARGE SUBUNIT METHYLTRANSFERASE K/L"/>
    <property type="match status" value="1"/>
</dbReference>
<dbReference type="GO" id="GO:0070043">
    <property type="term" value="F:rRNA (guanine-N7-)-methyltransferase activity"/>
    <property type="evidence" value="ECO:0007669"/>
    <property type="project" value="TreeGrafter"/>
</dbReference>
<evidence type="ECO:0000259" key="4">
    <source>
        <dbReference type="Pfam" id="PF02926"/>
    </source>
</evidence>
<evidence type="ECO:0000259" key="5">
    <source>
        <dbReference type="Pfam" id="PF22020"/>
    </source>
</evidence>
<organism evidence="6 7">
    <name type="scientific">Desulfuromonas thiophila</name>
    <dbReference type="NCBI Taxonomy" id="57664"/>
    <lineage>
        <taxon>Bacteria</taxon>
        <taxon>Pseudomonadati</taxon>
        <taxon>Thermodesulfobacteriota</taxon>
        <taxon>Desulfuromonadia</taxon>
        <taxon>Desulfuromonadales</taxon>
        <taxon>Desulfuromonadaceae</taxon>
        <taxon>Desulfuromonas</taxon>
    </lineage>
</organism>
<evidence type="ECO:0000256" key="1">
    <source>
        <dbReference type="ARBA" id="ARBA00022603"/>
    </source>
</evidence>
<gene>
    <name evidence="6" type="ORF">SAMN05661003_102165</name>
</gene>